<sequence>MMGVFPDHLLQHDEMTQRYFRLVSAWKATDRRVELGISQTDLGRVMGITRGVLATWERAGFPLYVTEQQVSALEAFLKTERGWLFRDESPNDMTLDEYVLVVMAERRERAALDASFLIAVPESMRVSAVQRAMLRRQHLKLARGTVEEQMAVGSDTLQYWETNRLPASIDRRVIERWEKALQVPSGWLISDAPMPDGMPIVSRRRMLSPVDVAPESFAEGVRLARRICTRRHQIGMSAAKLARAIDIDFPDRAVTYWESGASIPEIDDTLIRHIETALLLPEGWLRGSDPLPDLPQTVVSAGSFHVPDEIRIRAGVRLRERRLELGLSQLALGKLIDFGPAAISAWEVHGIPRATWKPALILTIEQALQVAPGWLTDAYAQEGVPFDRTVAYITSRISLRRKQLGVTADLLSSHLGLPPHRVLRWDFGRGVNVFDAELLRKLERLLSLPEGWLCSDEPLPDFDPVTRLPDGRILLSQNQRSAVCSRIMARRVQLGVSRLLMSGRIGISEDSLRCWEVLDRFPMRCDADLPARIEGALLVPAGWLLGDDPLPLDTPKIVGSARDTAFPKCKRRLAAHRLMVRRTEIGLSRQDIASVLGLNAGTLRSWETRDGLPLRCRQVVVDQIERLLNVRSGWLFSDDAEPKTYPELEPRGELILLPEDVQESAGHRIKARRAEIGLERRSLADSVGVTLNTVRLWEEKSLMFPRRCRVSMMRQLEAALQVEEGWLLG</sequence>
<feature type="domain" description="HTH cro/C1-type" evidence="1">
    <location>
        <begin position="318"/>
        <end position="375"/>
    </location>
</feature>
<evidence type="ECO:0000259" key="1">
    <source>
        <dbReference type="PROSITE" id="PS50943"/>
    </source>
</evidence>
<reference evidence="2" key="2">
    <citation type="submission" date="2024-06" db="EMBL/GenBank/DDBJ databases">
        <authorList>
            <person name="Sakai Y."/>
            <person name="Fujii T."/>
        </authorList>
    </citation>
    <scope>NUCLEOTIDE SEQUENCE</scope>
    <source>
        <strain evidence="2">M701</strain>
        <plasmid evidence="2">pM7012</plasmid>
    </source>
</reference>
<dbReference type="SMART" id="SM00530">
    <property type="entry name" value="HTH_XRE"/>
    <property type="match status" value="8"/>
</dbReference>
<dbReference type="PROSITE" id="PS50943">
    <property type="entry name" value="HTH_CROC1"/>
    <property type="match status" value="1"/>
</dbReference>
<evidence type="ECO:0000313" key="2">
    <source>
        <dbReference type="EMBL" id="BAO18976.1"/>
    </source>
</evidence>
<keyword evidence="2" id="KW-0614">Plasmid</keyword>
<dbReference type="RefSeq" id="WP_023842519.1">
    <property type="nucleotide sequence ID" value="NC_022995.1"/>
</dbReference>
<reference evidence="2" key="1">
    <citation type="journal article" date="2014" name="Microbiology">
        <title>A 2,4-dichlorophenoxyacetic acid degradation plasmid pM7012 discloses distribution of an unclassified megaplasmid group across bacterial species.</title>
        <authorList>
            <person name="Sakai Y."/>
            <person name="Ogawa N."/>
            <person name="Shimomura Y."/>
            <person name="Fujii T."/>
        </authorList>
    </citation>
    <scope>NUCLEOTIDE SEQUENCE</scope>
    <source>
        <strain evidence="2">M701</strain>
    </source>
</reference>
<dbReference type="SUPFAM" id="SSF47413">
    <property type="entry name" value="lambda repressor-like DNA-binding domains"/>
    <property type="match status" value="4"/>
</dbReference>
<dbReference type="EMBL" id="AB853026">
    <property type="protein sequence ID" value="BAO18976.1"/>
    <property type="molecule type" value="Genomic_DNA"/>
</dbReference>
<name>V5YPY5_9BURK</name>
<protein>
    <recommendedName>
        <fullName evidence="1">HTH cro/C1-type domain-containing protein</fullName>
    </recommendedName>
</protein>
<dbReference type="CDD" id="cd00093">
    <property type="entry name" value="HTH_XRE"/>
    <property type="match status" value="2"/>
</dbReference>
<accession>V5YPY5</accession>
<dbReference type="GO" id="GO:0003677">
    <property type="term" value="F:DNA binding"/>
    <property type="evidence" value="ECO:0007669"/>
    <property type="project" value="InterPro"/>
</dbReference>
<dbReference type="InterPro" id="IPR001387">
    <property type="entry name" value="Cro/C1-type_HTH"/>
</dbReference>
<dbReference type="AlphaFoldDB" id="V5YPY5"/>
<proteinExistence type="predicted"/>
<dbReference type="InterPro" id="IPR010982">
    <property type="entry name" value="Lambda_DNA-bd_dom_sf"/>
</dbReference>
<geneLocation type="plasmid" evidence="2">
    <name>pM7012</name>
</geneLocation>
<organism evidence="2">
    <name type="scientific">Burkholderia sp. M701</name>
    <dbReference type="NCBI Taxonomy" id="326454"/>
    <lineage>
        <taxon>Bacteria</taxon>
        <taxon>Pseudomonadati</taxon>
        <taxon>Pseudomonadota</taxon>
        <taxon>Betaproteobacteria</taxon>
        <taxon>Burkholderiales</taxon>
        <taxon>Burkholderiaceae</taxon>
        <taxon>Burkholderia</taxon>
    </lineage>
</organism>
<dbReference type="Gene3D" id="1.10.260.40">
    <property type="entry name" value="lambda repressor-like DNA-binding domains"/>
    <property type="match status" value="2"/>
</dbReference>